<feature type="domain" description="Poly(A) polymerase central" evidence="10">
    <location>
        <begin position="281"/>
        <end position="420"/>
    </location>
</feature>
<evidence type="ECO:0000256" key="7">
    <source>
        <dbReference type="ARBA" id="ARBA00022840"/>
    </source>
</evidence>
<dbReference type="GO" id="GO:0006397">
    <property type="term" value="P:mRNA processing"/>
    <property type="evidence" value="ECO:0007669"/>
    <property type="project" value="UniProtKB-KW"/>
</dbReference>
<keyword evidence="8" id="KW-0539">Nucleus</keyword>
<dbReference type="InterPro" id="IPR011068">
    <property type="entry name" value="NuclTrfase_I-like_C"/>
</dbReference>
<evidence type="ECO:0000259" key="10">
    <source>
        <dbReference type="Pfam" id="PF04928"/>
    </source>
</evidence>
<dbReference type="EC" id="2.7.7.19" evidence="3"/>
<keyword evidence="4" id="KW-0507">mRNA processing</keyword>
<evidence type="ECO:0000256" key="1">
    <source>
        <dbReference type="ARBA" id="ARBA00004123"/>
    </source>
</evidence>
<name>A0A914I0Q9_GLORO</name>
<dbReference type="InterPro" id="IPR043519">
    <property type="entry name" value="NT_sf"/>
</dbReference>
<evidence type="ECO:0000256" key="8">
    <source>
        <dbReference type="ARBA" id="ARBA00023242"/>
    </source>
</evidence>
<dbReference type="PANTHER" id="PTHR10682:SF10">
    <property type="entry name" value="POLYNUCLEOTIDE ADENYLYLTRANSFERASE"/>
    <property type="match status" value="1"/>
</dbReference>
<evidence type="ECO:0000256" key="2">
    <source>
        <dbReference type="ARBA" id="ARBA00010912"/>
    </source>
</evidence>
<dbReference type="AlphaFoldDB" id="A0A914I0Q9"/>
<dbReference type="GO" id="GO:0005524">
    <property type="term" value="F:ATP binding"/>
    <property type="evidence" value="ECO:0007669"/>
    <property type="project" value="UniProtKB-KW"/>
</dbReference>
<proteinExistence type="inferred from homology"/>
<dbReference type="SUPFAM" id="SSF81631">
    <property type="entry name" value="PAP/OAS1 substrate-binding domain"/>
    <property type="match status" value="1"/>
</dbReference>
<comment type="similarity">
    <text evidence="2">Belongs to the poly(A) polymerase family.</text>
</comment>
<keyword evidence="6" id="KW-0547">Nucleotide-binding</keyword>
<evidence type="ECO:0000313" key="12">
    <source>
        <dbReference type="WBParaSite" id="Gr19_v10_g6231.t1"/>
    </source>
</evidence>
<evidence type="ECO:0000256" key="3">
    <source>
        <dbReference type="ARBA" id="ARBA00012388"/>
    </source>
</evidence>
<dbReference type="GO" id="GO:0031123">
    <property type="term" value="P:RNA 3'-end processing"/>
    <property type="evidence" value="ECO:0007669"/>
    <property type="project" value="InterPro"/>
</dbReference>
<dbReference type="Gene3D" id="3.30.460.10">
    <property type="entry name" value="Beta Polymerase, domain 2"/>
    <property type="match status" value="1"/>
</dbReference>
<keyword evidence="5" id="KW-0808">Transferase</keyword>
<accession>A0A914I0Q9</accession>
<evidence type="ECO:0000256" key="9">
    <source>
        <dbReference type="ARBA" id="ARBA00048830"/>
    </source>
</evidence>
<dbReference type="WBParaSite" id="Gr19_v10_g6231.t1">
    <property type="protein sequence ID" value="Gr19_v10_g6231.t1"/>
    <property type="gene ID" value="Gr19_v10_g6231"/>
</dbReference>
<dbReference type="SUPFAM" id="SSF55003">
    <property type="entry name" value="PAP/Archaeal CCA-adding enzyme, C-terminal domain"/>
    <property type="match status" value="1"/>
</dbReference>
<dbReference type="PANTHER" id="PTHR10682">
    <property type="entry name" value="POLY A POLYMERASE"/>
    <property type="match status" value="1"/>
</dbReference>
<protein>
    <recommendedName>
        <fullName evidence="3">polynucleotide adenylyltransferase</fullName>
        <ecNumber evidence="3">2.7.7.19</ecNumber>
    </recommendedName>
</protein>
<dbReference type="GO" id="GO:0003723">
    <property type="term" value="F:RNA binding"/>
    <property type="evidence" value="ECO:0007669"/>
    <property type="project" value="InterPro"/>
</dbReference>
<evidence type="ECO:0000256" key="4">
    <source>
        <dbReference type="ARBA" id="ARBA00022664"/>
    </source>
</evidence>
<keyword evidence="11" id="KW-1185">Reference proteome</keyword>
<dbReference type="GO" id="GO:0005634">
    <property type="term" value="C:nucleus"/>
    <property type="evidence" value="ECO:0007669"/>
    <property type="project" value="UniProtKB-SubCell"/>
</dbReference>
<dbReference type="Gene3D" id="1.10.1410.10">
    <property type="match status" value="1"/>
</dbReference>
<organism evidence="11 12">
    <name type="scientific">Globodera rostochiensis</name>
    <name type="common">Golden nematode worm</name>
    <name type="synonym">Heterodera rostochiensis</name>
    <dbReference type="NCBI Taxonomy" id="31243"/>
    <lineage>
        <taxon>Eukaryota</taxon>
        <taxon>Metazoa</taxon>
        <taxon>Ecdysozoa</taxon>
        <taxon>Nematoda</taxon>
        <taxon>Chromadorea</taxon>
        <taxon>Rhabditida</taxon>
        <taxon>Tylenchina</taxon>
        <taxon>Tylenchomorpha</taxon>
        <taxon>Tylenchoidea</taxon>
        <taxon>Heteroderidae</taxon>
        <taxon>Heteroderinae</taxon>
        <taxon>Globodera</taxon>
    </lineage>
</organism>
<dbReference type="Pfam" id="PF04928">
    <property type="entry name" value="PAP_central"/>
    <property type="match status" value="1"/>
</dbReference>
<evidence type="ECO:0000256" key="6">
    <source>
        <dbReference type="ARBA" id="ARBA00022741"/>
    </source>
</evidence>
<dbReference type="Gene3D" id="3.30.70.590">
    <property type="entry name" value="Poly(A) polymerase predicted RNA binding domain"/>
    <property type="match status" value="1"/>
</dbReference>
<evidence type="ECO:0000313" key="11">
    <source>
        <dbReference type="Proteomes" id="UP000887572"/>
    </source>
</evidence>
<keyword evidence="7" id="KW-0067">ATP-binding</keyword>
<dbReference type="GO" id="GO:1990817">
    <property type="term" value="F:poly(A) RNA polymerase activity"/>
    <property type="evidence" value="ECO:0007669"/>
    <property type="project" value="UniProtKB-EC"/>
</dbReference>
<comment type="catalytic activity">
    <reaction evidence="9">
        <text>RNA(n) + ATP = RNA(n)-3'-adenine ribonucleotide + diphosphate</text>
        <dbReference type="Rhea" id="RHEA:11332"/>
        <dbReference type="Rhea" id="RHEA-COMP:14527"/>
        <dbReference type="Rhea" id="RHEA-COMP:17347"/>
        <dbReference type="ChEBI" id="CHEBI:30616"/>
        <dbReference type="ChEBI" id="CHEBI:33019"/>
        <dbReference type="ChEBI" id="CHEBI:140395"/>
        <dbReference type="ChEBI" id="CHEBI:173115"/>
        <dbReference type="EC" id="2.7.7.19"/>
    </reaction>
</comment>
<comment type="subcellular location">
    <subcellularLocation>
        <location evidence="1">Nucleus</location>
    </subcellularLocation>
</comment>
<reference evidence="12" key="1">
    <citation type="submission" date="2022-11" db="UniProtKB">
        <authorList>
            <consortium name="WormBaseParasite"/>
        </authorList>
    </citation>
    <scope>IDENTIFICATION</scope>
</reference>
<dbReference type="InterPro" id="IPR007012">
    <property type="entry name" value="PolA_pol_cen_dom"/>
</dbReference>
<dbReference type="Proteomes" id="UP000887572">
    <property type="component" value="Unplaced"/>
</dbReference>
<evidence type="ECO:0000256" key="5">
    <source>
        <dbReference type="ARBA" id="ARBA00022679"/>
    </source>
</evidence>
<sequence>MGHVRFEELMGKREKMMEQIEIDEELFNKPAMKDEQNIYLLPTFYLHSQQLILANPTIVITKLAKNFEHYLTTYLYGNIYKAKAFERKISEALQKVTEVVDNWSNKNARLLISGSLLLNAHTIGSDVNLVCLTPGERLTRIEFMGNDKNAKCLQNKCTERTNASLFCRICEHKSTSNLIKIDSESILLIRFTFDGIEFDISLVAVPTMQNLEHKINDNELENLLKRFNWSNSEHKHLIRSLSSYRSTLYICNLLLYNEMCPKERINIQMDNKDIFNENRRHFRLLLVTLKIWAKNNFIYSNKMGFLNGMTLAIMVTKIVLLYPNASIQFLLEKFFLFYSTRRIQMPVQIAKINKTDQDLISNGAFSLLNAKEFDMPTLTPAFPVQNVTRLVTHSNAKVIRREMIKALTKIKAMDNNNKQFELAAFLDGSVPFTQKYDNFVVILCIAEQKEKADAFCGFVEWRMRLQIIFDIDKKGGSIETHLYPDVYQQNCNLPTNFVKPSFRANFCKVWLLGISSASISGTINNNLFEMAQQFDTTIKRHYYLKTTKGPTANQLNVDDYFKAMKMELKSVMAKKEELFGF</sequence>
<dbReference type="SUPFAM" id="SSF81301">
    <property type="entry name" value="Nucleotidyltransferase"/>
    <property type="match status" value="1"/>
</dbReference>